<keyword evidence="5" id="KW-1185">Reference proteome</keyword>
<keyword evidence="1" id="KW-0343">GTPase activation</keyword>
<dbReference type="PANTHER" id="PTHR23176">
    <property type="entry name" value="RHO/RAC/CDC GTPASE-ACTIVATING PROTEIN"/>
    <property type="match status" value="1"/>
</dbReference>
<dbReference type="EMBL" id="JAPDFW010000059">
    <property type="protein sequence ID" value="KAJ5077216.1"/>
    <property type="molecule type" value="Genomic_DNA"/>
</dbReference>
<feature type="coiled-coil region" evidence="2">
    <location>
        <begin position="397"/>
        <end position="529"/>
    </location>
</feature>
<dbReference type="InterPro" id="IPR008936">
    <property type="entry name" value="Rho_GTPase_activation_prot"/>
</dbReference>
<comment type="caution">
    <text evidence="4">The sequence shown here is derived from an EMBL/GenBank/DDBJ whole genome shotgun (WGS) entry which is preliminary data.</text>
</comment>
<dbReference type="OMA" id="HPAAPYE"/>
<dbReference type="Pfam" id="PF00620">
    <property type="entry name" value="RhoGAP"/>
    <property type="match status" value="1"/>
</dbReference>
<evidence type="ECO:0000256" key="2">
    <source>
        <dbReference type="SAM" id="Coils"/>
    </source>
</evidence>
<proteinExistence type="predicted"/>
<dbReference type="PROSITE" id="PS50238">
    <property type="entry name" value="RHOGAP"/>
    <property type="match status" value="1"/>
</dbReference>
<dbReference type="Proteomes" id="UP001149090">
    <property type="component" value="Unassembled WGS sequence"/>
</dbReference>
<evidence type="ECO:0000259" key="3">
    <source>
        <dbReference type="PROSITE" id="PS50238"/>
    </source>
</evidence>
<dbReference type="PANTHER" id="PTHR23176:SF129">
    <property type="entry name" value="RHO GTPASE ACTIVATING PROTEIN AT 16F, ISOFORM E-RELATED"/>
    <property type="match status" value="1"/>
</dbReference>
<organism evidence="4 5">
    <name type="scientific">Anaeramoeba ignava</name>
    <name type="common">Anaerobic marine amoeba</name>
    <dbReference type="NCBI Taxonomy" id="1746090"/>
    <lineage>
        <taxon>Eukaryota</taxon>
        <taxon>Metamonada</taxon>
        <taxon>Anaeramoebidae</taxon>
        <taxon>Anaeramoeba</taxon>
    </lineage>
</organism>
<feature type="coiled-coil region" evidence="2">
    <location>
        <begin position="252"/>
        <end position="339"/>
    </location>
</feature>
<dbReference type="GO" id="GO:0007165">
    <property type="term" value="P:signal transduction"/>
    <property type="evidence" value="ECO:0007669"/>
    <property type="project" value="InterPro"/>
</dbReference>
<dbReference type="InterPro" id="IPR050729">
    <property type="entry name" value="Rho-GAP"/>
</dbReference>
<reference evidence="4" key="1">
    <citation type="submission" date="2022-10" db="EMBL/GenBank/DDBJ databases">
        <title>Novel sulphate-reducing endosymbionts in the free-living metamonad Anaeramoeba.</title>
        <authorList>
            <person name="Jerlstrom-Hultqvist J."/>
            <person name="Cepicka I."/>
            <person name="Gallot-Lavallee L."/>
            <person name="Salas-Leiva D."/>
            <person name="Curtis B.A."/>
            <person name="Zahonova K."/>
            <person name="Pipaliya S."/>
            <person name="Dacks J."/>
            <person name="Roger A.J."/>
        </authorList>
    </citation>
    <scope>NUCLEOTIDE SEQUENCE</scope>
    <source>
        <strain evidence="4">BMAN</strain>
    </source>
</reference>
<dbReference type="AlphaFoldDB" id="A0A9Q0RE27"/>
<dbReference type="GO" id="GO:0005737">
    <property type="term" value="C:cytoplasm"/>
    <property type="evidence" value="ECO:0007669"/>
    <property type="project" value="TreeGrafter"/>
</dbReference>
<dbReference type="CDD" id="cd00159">
    <property type="entry name" value="RhoGAP"/>
    <property type="match status" value="1"/>
</dbReference>
<dbReference type="SMART" id="SM00324">
    <property type="entry name" value="RhoGAP"/>
    <property type="match status" value="1"/>
</dbReference>
<feature type="domain" description="Rho-GAP" evidence="3">
    <location>
        <begin position="21"/>
        <end position="210"/>
    </location>
</feature>
<sequence length="537" mass="63535">MSSKRKFFRKGTQKKTTKLLGEVSPIFPIHPFIIRCIEEVEERGLNTVGIFRISSSSQRIKEITTDLSQDKEVLLSELDIITISALIKQYFRELPEPILTTNLYDTFVKLADLEETEQFKKVFELFQSLPFYNKILALVLLRLLKKVSENCSINMMGIENLALIFGPTFLKKIRIIDNNLPQPDPLEVVRENEKVAKITSLLINNFDKFKQVLLKSPNIKISENEKTSSIEDSIIEHFKTIDTRIYESAKQIQQIKNENKKFKMEAKEKVKELKEILKEEKGKVELISEQQQQQLKSQNDNQQNLTLLTKELIEKKKKARDLTKKKQKTKRKNTRLHQDIRSTTNINKQEKTIFQEYQNETQKEVTSLQFNIKWMNEKINELEDIQKNETLNVQFYYEKSKKNIEKYQKRAQIFEQIQNQVKQLESDISQADLHISKNHQELTSIVSLFEDEKKITENDIEQQEKDIHVLKEEIQIQEQINQKIKSNILQSQDSIIPLTQKFVDLIHQRNQLRQKIQLQTKELWRLSEEFQKTKENN</sequence>
<gene>
    <name evidence="4" type="ORF">M0811_00536</name>
</gene>
<evidence type="ECO:0000313" key="5">
    <source>
        <dbReference type="Proteomes" id="UP001149090"/>
    </source>
</evidence>
<dbReference type="OrthoDB" id="79452at2759"/>
<accession>A0A9Q0RE27</accession>
<name>A0A9Q0RE27_ANAIG</name>
<evidence type="ECO:0000313" key="4">
    <source>
        <dbReference type="EMBL" id="KAJ5077216.1"/>
    </source>
</evidence>
<dbReference type="GO" id="GO:0005096">
    <property type="term" value="F:GTPase activator activity"/>
    <property type="evidence" value="ECO:0007669"/>
    <property type="project" value="UniProtKB-KW"/>
</dbReference>
<evidence type="ECO:0000256" key="1">
    <source>
        <dbReference type="ARBA" id="ARBA00022468"/>
    </source>
</evidence>
<protein>
    <submittedName>
        <fullName evidence="4">Rho gtpase-activating protein 68f</fullName>
    </submittedName>
</protein>
<dbReference type="InterPro" id="IPR000198">
    <property type="entry name" value="RhoGAP_dom"/>
</dbReference>
<dbReference type="Gene3D" id="1.10.555.10">
    <property type="entry name" value="Rho GTPase activation protein"/>
    <property type="match status" value="1"/>
</dbReference>
<dbReference type="SUPFAM" id="SSF48350">
    <property type="entry name" value="GTPase activation domain, GAP"/>
    <property type="match status" value="1"/>
</dbReference>
<keyword evidence="2" id="KW-0175">Coiled coil</keyword>